<protein>
    <submittedName>
        <fullName evidence="7">TetR/AcrR family transcriptional regulator</fullName>
    </submittedName>
</protein>
<dbReference type="PANTHER" id="PTHR30055">
    <property type="entry name" value="HTH-TYPE TRANSCRIPTIONAL REGULATOR RUTR"/>
    <property type="match status" value="1"/>
</dbReference>
<dbReference type="PANTHER" id="PTHR30055:SF238">
    <property type="entry name" value="MYCOFACTOCIN BIOSYNTHESIS TRANSCRIPTIONAL REGULATOR MFTR-RELATED"/>
    <property type="match status" value="1"/>
</dbReference>
<evidence type="ECO:0000313" key="7">
    <source>
        <dbReference type="EMBL" id="MEZ0491811.1"/>
    </source>
</evidence>
<dbReference type="Gene3D" id="1.10.357.10">
    <property type="entry name" value="Tetracycline Repressor, domain 2"/>
    <property type="match status" value="1"/>
</dbReference>
<dbReference type="RefSeq" id="WP_370717870.1">
    <property type="nucleotide sequence ID" value="NZ_JBGGTQ010000003.1"/>
</dbReference>
<evidence type="ECO:0000256" key="1">
    <source>
        <dbReference type="ARBA" id="ARBA00023015"/>
    </source>
</evidence>
<keyword evidence="3" id="KW-0804">Transcription</keyword>
<dbReference type="SUPFAM" id="SSF46689">
    <property type="entry name" value="Homeodomain-like"/>
    <property type="match status" value="1"/>
</dbReference>
<proteinExistence type="predicted"/>
<organism evidence="7 8">
    <name type="scientific">Kineococcus mangrovi</name>
    <dbReference type="NCBI Taxonomy" id="1660183"/>
    <lineage>
        <taxon>Bacteria</taxon>
        <taxon>Bacillati</taxon>
        <taxon>Actinomycetota</taxon>
        <taxon>Actinomycetes</taxon>
        <taxon>Kineosporiales</taxon>
        <taxon>Kineosporiaceae</taxon>
        <taxon>Kineococcus</taxon>
    </lineage>
</organism>
<dbReference type="InterPro" id="IPR050109">
    <property type="entry name" value="HTH-type_TetR-like_transc_reg"/>
</dbReference>
<accession>A0ABV4HZF7</accession>
<evidence type="ECO:0000313" key="8">
    <source>
        <dbReference type="Proteomes" id="UP001566476"/>
    </source>
</evidence>
<dbReference type="Pfam" id="PF00440">
    <property type="entry name" value="TetR_N"/>
    <property type="match status" value="1"/>
</dbReference>
<feature type="region of interest" description="Disordered" evidence="5">
    <location>
        <begin position="200"/>
        <end position="228"/>
    </location>
</feature>
<dbReference type="PRINTS" id="PR00455">
    <property type="entry name" value="HTHTETR"/>
</dbReference>
<keyword evidence="1" id="KW-0805">Transcription regulation</keyword>
<feature type="compositionally biased region" description="Low complexity" evidence="5">
    <location>
        <begin position="203"/>
        <end position="222"/>
    </location>
</feature>
<evidence type="ECO:0000256" key="2">
    <source>
        <dbReference type="ARBA" id="ARBA00023125"/>
    </source>
</evidence>
<evidence type="ECO:0000259" key="6">
    <source>
        <dbReference type="PROSITE" id="PS50977"/>
    </source>
</evidence>
<comment type="caution">
    <text evidence="7">The sequence shown here is derived from an EMBL/GenBank/DDBJ whole genome shotgun (WGS) entry which is preliminary data.</text>
</comment>
<dbReference type="InterPro" id="IPR009057">
    <property type="entry name" value="Homeodomain-like_sf"/>
</dbReference>
<dbReference type="Proteomes" id="UP001566476">
    <property type="component" value="Unassembled WGS sequence"/>
</dbReference>
<dbReference type="EMBL" id="JBGGTQ010000003">
    <property type="protein sequence ID" value="MEZ0491811.1"/>
    <property type="molecule type" value="Genomic_DNA"/>
</dbReference>
<gene>
    <name evidence="7" type="ORF">AB2L28_06115</name>
</gene>
<feature type="DNA-binding region" description="H-T-H motif" evidence="4">
    <location>
        <begin position="37"/>
        <end position="56"/>
    </location>
</feature>
<keyword evidence="2 4" id="KW-0238">DNA-binding</keyword>
<evidence type="ECO:0000256" key="5">
    <source>
        <dbReference type="SAM" id="MobiDB-lite"/>
    </source>
</evidence>
<reference evidence="7 8" key="1">
    <citation type="submission" date="2024-07" db="EMBL/GenBank/DDBJ databases">
        <authorList>
            <person name="Thanompreechachai J."/>
            <person name="Duangmal K."/>
        </authorList>
    </citation>
    <scope>NUCLEOTIDE SEQUENCE [LARGE SCALE GENOMIC DNA]</scope>
    <source>
        <strain evidence="7 8">TBRC 1896</strain>
    </source>
</reference>
<evidence type="ECO:0000256" key="3">
    <source>
        <dbReference type="ARBA" id="ARBA00023163"/>
    </source>
</evidence>
<keyword evidence="8" id="KW-1185">Reference proteome</keyword>
<name>A0ABV4HZF7_9ACTN</name>
<sequence length="228" mass="24762">MPLPPDGRRAEVARANRSAVVHAARRLFAAQGYFQTTVEQIARAAGVAPATVYATTGGKQGLLLELVEAWATTPAVRESLEGVARCRRVEDAVSELASGVRRVRDEWGDVIEVVLATAPHEPSVAALLVDVRHRYEADVGACVTRIVDLTARPQAHRQVMDVLWFYFGFHGYALLVDDRGWDSGQAELWLVRQASRAVEDALADPAPDPGRATPPAGAAPARLRQWPT</sequence>
<feature type="domain" description="HTH tetR-type" evidence="6">
    <location>
        <begin position="14"/>
        <end position="74"/>
    </location>
</feature>
<dbReference type="PROSITE" id="PS50977">
    <property type="entry name" value="HTH_TETR_2"/>
    <property type="match status" value="1"/>
</dbReference>
<dbReference type="InterPro" id="IPR001647">
    <property type="entry name" value="HTH_TetR"/>
</dbReference>
<evidence type="ECO:0000256" key="4">
    <source>
        <dbReference type="PROSITE-ProRule" id="PRU00335"/>
    </source>
</evidence>